<accession>A0A2U8PCC0</accession>
<reference evidence="1 2" key="1">
    <citation type="journal article" date="2014" name="Int. J. Syst. Evol. Microbiol.">
        <title>Bradyrhizobium ottawaense sp. nov., a symbiotic nitrogen fixing bacterium from root nodules of soybeans in Canada.</title>
        <authorList>
            <person name="Yu X."/>
            <person name="Cloutier S."/>
            <person name="Tambong J.T."/>
            <person name="Bromfield E.S."/>
        </authorList>
    </citation>
    <scope>NUCLEOTIDE SEQUENCE [LARGE SCALE GENOMIC DNA]</scope>
    <source>
        <strain evidence="1 2">OO99</strain>
    </source>
</reference>
<dbReference type="CDD" id="cd07067">
    <property type="entry name" value="HP_PGM_like"/>
    <property type="match status" value="1"/>
</dbReference>
<evidence type="ECO:0000313" key="1">
    <source>
        <dbReference type="EMBL" id="AWL95402.1"/>
    </source>
</evidence>
<dbReference type="InterPro" id="IPR050275">
    <property type="entry name" value="PGM_Phosphatase"/>
</dbReference>
<dbReference type="SMART" id="SM00855">
    <property type="entry name" value="PGAM"/>
    <property type="match status" value="1"/>
</dbReference>
<dbReference type="GO" id="GO:0016791">
    <property type="term" value="F:phosphatase activity"/>
    <property type="evidence" value="ECO:0007669"/>
    <property type="project" value="TreeGrafter"/>
</dbReference>
<name>A0A2U8PCC0_9BRAD</name>
<dbReference type="PANTHER" id="PTHR48100:SF1">
    <property type="entry name" value="HISTIDINE PHOSPHATASE FAMILY PROTEIN-RELATED"/>
    <property type="match status" value="1"/>
</dbReference>
<dbReference type="PANTHER" id="PTHR48100">
    <property type="entry name" value="BROAD-SPECIFICITY PHOSPHATASE YOR283W-RELATED"/>
    <property type="match status" value="1"/>
</dbReference>
<proteinExistence type="predicted"/>
<sequence length="284" mass="31367">MCLAGGPCVSPCGASRDACRATEFQTRFQTVKCLETRSHLTYSDIKRDGRVSMAGADKPNVVMTRWWWVRHAPVRNDGGNIYGQSDIACDTSDTYVFNAVAKVLPRTAVWYSSNLVRTHQTAEAIWAAGFPRPASMKWEADLAEQNLGRWQGMNRAQFIASRPVGTSWFADINEPAPGGESFMDLYNRTRRTIERINAEAAGQDIIAVAHGGTIKAALGLALDGQPERGLSFDIDNCSVTRLDYFATPERKVWRLPMVNQQPWIADAAHAAMHQPAGPEVKKLA</sequence>
<evidence type="ECO:0000313" key="2">
    <source>
        <dbReference type="Proteomes" id="UP000215703"/>
    </source>
</evidence>
<gene>
    <name evidence="1" type="ORF">CIT37_27090</name>
</gene>
<dbReference type="Proteomes" id="UP000215703">
    <property type="component" value="Chromosome"/>
</dbReference>
<dbReference type="KEGG" id="bot:CIT37_27090"/>
<dbReference type="GO" id="GO:0005737">
    <property type="term" value="C:cytoplasm"/>
    <property type="evidence" value="ECO:0007669"/>
    <property type="project" value="TreeGrafter"/>
</dbReference>
<dbReference type="SUPFAM" id="SSF53254">
    <property type="entry name" value="Phosphoglycerate mutase-like"/>
    <property type="match status" value="1"/>
</dbReference>
<dbReference type="OrthoDB" id="8347407at2"/>
<dbReference type="InterPro" id="IPR013078">
    <property type="entry name" value="His_Pase_superF_clade-1"/>
</dbReference>
<dbReference type="Pfam" id="PF00300">
    <property type="entry name" value="His_Phos_1"/>
    <property type="match status" value="1"/>
</dbReference>
<protein>
    <submittedName>
        <fullName evidence="1">Histidine phosphatase family protein</fullName>
    </submittedName>
</protein>
<reference evidence="1 2" key="2">
    <citation type="journal article" date="2017" name="Syst. Appl. Microbiol.">
        <title>Soybeans inoculated with root zone soils of Canadian native legumes harbour diverse and novel Bradyrhizobium spp. that possess agricultural potential.</title>
        <authorList>
            <person name="Bromfield E.S.P."/>
            <person name="Cloutier S."/>
            <person name="Tambong J.T."/>
            <person name="Tran Thi T.V."/>
        </authorList>
    </citation>
    <scope>NUCLEOTIDE SEQUENCE [LARGE SCALE GENOMIC DNA]</scope>
    <source>
        <strain evidence="1 2">OO99</strain>
    </source>
</reference>
<dbReference type="InterPro" id="IPR029033">
    <property type="entry name" value="His_PPase_superfam"/>
</dbReference>
<dbReference type="Gene3D" id="3.40.50.1240">
    <property type="entry name" value="Phosphoglycerate mutase-like"/>
    <property type="match status" value="1"/>
</dbReference>
<dbReference type="AlphaFoldDB" id="A0A2U8PCC0"/>
<dbReference type="EMBL" id="CP029425">
    <property type="protein sequence ID" value="AWL95402.1"/>
    <property type="molecule type" value="Genomic_DNA"/>
</dbReference>
<organism evidence="1 2">
    <name type="scientific">Bradyrhizobium ottawaense</name>
    <dbReference type="NCBI Taxonomy" id="931866"/>
    <lineage>
        <taxon>Bacteria</taxon>
        <taxon>Pseudomonadati</taxon>
        <taxon>Pseudomonadota</taxon>
        <taxon>Alphaproteobacteria</taxon>
        <taxon>Hyphomicrobiales</taxon>
        <taxon>Nitrobacteraceae</taxon>
        <taxon>Bradyrhizobium</taxon>
    </lineage>
</organism>